<dbReference type="Gene3D" id="3.40.50.2300">
    <property type="match status" value="1"/>
</dbReference>
<dbReference type="PANTHER" id="PTHR48111:SF4">
    <property type="entry name" value="DNA-BINDING DUAL TRANSCRIPTIONAL REGULATOR OMPR"/>
    <property type="match status" value="1"/>
</dbReference>
<dbReference type="PROSITE" id="PS51063">
    <property type="entry name" value="HTH_CRP_2"/>
    <property type="match status" value="1"/>
</dbReference>
<evidence type="ECO:0000313" key="11">
    <source>
        <dbReference type="Proteomes" id="UP000192796"/>
    </source>
</evidence>
<dbReference type="SMART" id="SM00448">
    <property type="entry name" value="REC"/>
    <property type="match status" value="1"/>
</dbReference>
<dbReference type="GO" id="GO:0000976">
    <property type="term" value="F:transcription cis-regulatory region binding"/>
    <property type="evidence" value="ECO:0007669"/>
    <property type="project" value="TreeGrafter"/>
</dbReference>
<dbReference type="CDD" id="cd17574">
    <property type="entry name" value="REC_OmpR"/>
    <property type="match status" value="1"/>
</dbReference>
<evidence type="ECO:0000256" key="4">
    <source>
        <dbReference type="ARBA" id="ARBA00023125"/>
    </source>
</evidence>
<proteinExistence type="predicted"/>
<dbReference type="GO" id="GO:0005829">
    <property type="term" value="C:cytosol"/>
    <property type="evidence" value="ECO:0007669"/>
    <property type="project" value="TreeGrafter"/>
</dbReference>
<sequence length="345" mass="39160">MKKILVIEDNELVRDNIAEMLELANYQVFMAENGKEGIVSAIKEFPDLILCDIMMPVLDGYGVLHILKKNAALCNTPFIFLTAKTDRTELRKGMDLGADDYLTKPFDETELLGVIETRLKKAEMANQHGQDAVQTTDFGSSITESEMLQVLINNRDTNIYKKKQVIYSEGNRPLRLYFIQKGKVKTFRTNQDGKQLITGLYKEGDFLGYTPLMEGTSYREVAEAIEQVELAIIPKEDFLELLNTSREAVRKFTMLLTQSIAKREEMLVGMAYNSLRRKVADALIGVYSIYKENIDMSRQNLAAIAGTATESMIRTLNEFKCEHLIDIKDGVITILNEKRLANMIN</sequence>
<dbReference type="Gene3D" id="2.60.120.10">
    <property type="entry name" value="Jelly Rolls"/>
    <property type="match status" value="1"/>
</dbReference>
<dbReference type="GO" id="GO:0032993">
    <property type="term" value="C:protein-DNA complex"/>
    <property type="evidence" value="ECO:0007669"/>
    <property type="project" value="TreeGrafter"/>
</dbReference>
<feature type="modified residue" description="4-aspartylphosphate" evidence="6">
    <location>
        <position position="52"/>
    </location>
</feature>
<keyword evidence="11" id="KW-1185">Reference proteome</keyword>
<feature type="domain" description="Response regulatory" evidence="8">
    <location>
        <begin position="3"/>
        <end position="119"/>
    </location>
</feature>
<evidence type="ECO:0000256" key="6">
    <source>
        <dbReference type="PROSITE-ProRule" id="PRU00169"/>
    </source>
</evidence>
<dbReference type="PROSITE" id="PS50110">
    <property type="entry name" value="RESPONSE_REGULATORY"/>
    <property type="match status" value="1"/>
</dbReference>
<dbReference type="Proteomes" id="UP000192796">
    <property type="component" value="Unassembled WGS sequence"/>
</dbReference>
<feature type="domain" description="Cyclic nucleotide-binding" evidence="7">
    <location>
        <begin position="138"/>
        <end position="259"/>
    </location>
</feature>
<dbReference type="SMART" id="SM00100">
    <property type="entry name" value="cNMP"/>
    <property type="match status" value="1"/>
</dbReference>
<evidence type="ECO:0000313" key="10">
    <source>
        <dbReference type="EMBL" id="OQP63753.1"/>
    </source>
</evidence>
<evidence type="ECO:0000256" key="5">
    <source>
        <dbReference type="ARBA" id="ARBA00023163"/>
    </source>
</evidence>
<evidence type="ECO:0000256" key="1">
    <source>
        <dbReference type="ARBA" id="ARBA00022553"/>
    </source>
</evidence>
<dbReference type="GO" id="GO:0006355">
    <property type="term" value="P:regulation of DNA-templated transcription"/>
    <property type="evidence" value="ECO:0007669"/>
    <property type="project" value="InterPro"/>
</dbReference>
<dbReference type="InterPro" id="IPR012318">
    <property type="entry name" value="HTH_CRP"/>
</dbReference>
<dbReference type="AlphaFoldDB" id="A0A1V9FZH8"/>
<dbReference type="OrthoDB" id="9127033at2"/>
<dbReference type="Pfam" id="PF00072">
    <property type="entry name" value="Response_reg"/>
    <property type="match status" value="1"/>
</dbReference>
<reference evidence="10 11" key="1">
    <citation type="submission" date="2016-03" db="EMBL/GenBank/DDBJ databases">
        <title>Niastella vici sp. nov., isolated from farmland soil.</title>
        <authorList>
            <person name="Chen L."/>
            <person name="Wang D."/>
            <person name="Yang S."/>
            <person name="Wang G."/>
        </authorList>
    </citation>
    <scope>NUCLEOTIDE SEQUENCE [LARGE SCALE GENOMIC DNA]</scope>
    <source>
        <strain evidence="10 11">DJ57</strain>
    </source>
</reference>
<dbReference type="InterPro" id="IPR036388">
    <property type="entry name" value="WH-like_DNA-bd_sf"/>
</dbReference>
<dbReference type="InterPro" id="IPR039420">
    <property type="entry name" value="WalR-like"/>
</dbReference>
<evidence type="ECO:0000259" key="7">
    <source>
        <dbReference type="PROSITE" id="PS50042"/>
    </source>
</evidence>
<dbReference type="Pfam" id="PF13545">
    <property type="entry name" value="HTH_Crp_2"/>
    <property type="match status" value="1"/>
</dbReference>
<dbReference type="SUPFAM" id="SSF51206">
    <property type="entry name" value="cAMP-binding domain-like"/>
    <property type="match status" value="1"/>
</dbReference>
<dbReference type="PANTHER" id="PTHR48111">
    <property type="entry name" value="REGULATOR OF RPOS"/>
    <property type="match status" value="1"/>
</dbReference>
<dbReference type="SMART" id="SM00419">
    <property type="entry name" value="HTH_CRP"/>
    <property type="match status" value="1"/>
</dbReference>
<evidence type="ECO:0000256" key="3">
    <source>
        <dbReference type="ARBA" id="ARBA00023015"/>
    </source>
</evidence>
<keyword evidence="1 6" id="KW-0597">Phosphoprotein</keyword>
<comment type="caution">
    <text evidence="10">The sequence shown here is derived from an EMBL/GenBank/DDBJ whole genome shotgun (WGS) entry which is preliminary data.</text>
</comment>
<dbReference type="CDD" id="cd00038">
    <property type="entry name" value="CAP_ED"/>
    <property type="match status" value="1"/>
</dbReference>
<dbReference type="EMBL" id="LVYD01000044">
    <property type="protein sequence ID" value="OQP63753.1"/>
    <property type="molecule type" value="Genomic_DNA"/>
</dbReference>
<evidence type="ECO:0000256" key="2">
    <source>
        <dbReference type="ARBA" id="ARBA00023012"/>
    </source>
</evidence>
<evidence type="ECO:0000259" key="9">
    <source>
        <dbReference type="PROSITE" id="PS51063"/>
    </source>
</evidence>
<dbReference type="SUPFAM" id="SSF52172">
    <property type="entry name" value="CheY-like"/>
    <property type="match status" value="1"/>
</dbReference>
<dbReference type="Gene3D" id="1.10.10.10">
    <property type="entry name" value="Winged helix-like DNA-binding domain superfamily/Winged helix DNA-binding domain"/>
    <property type="match status" value="1"/>
</dbReference>
<dbReference type="STRING" id="1703345.A3860_22700"/>
<gene>
    <name evidence="10" type="ORF">A3860_22700</name>
</gene>
<feature type="domain" description="HTH crp-type" evidence="9">
    <location>
        <begin position="273"/>
        <end position="338"/>
    </location>
</feature>
<keyword evidence="5" id="KW-0804">Transcription</keyword>
<dbReference type="InterPro" id="IPR011006">
    <property type="entry name" value="CheY-like_superfamily"/>
</dbReference>
<dbReference type="GO" id="GO:0000156">
    <property type="term" value="F:phosphorelay response regulator activity"/>
    <property type="evidence" value="ECO:0007669"/>
    <property type="project" value="TreeGrafter"/>
</dbReference>
<name>A0A1V9FZH8_9BACT</name>
<keyword evidence="2" id="KW-0902">Two-component regulatory system</keyword>
<dbReference type="InterPro" id="IPR018490">
    <property type="entry name" value="cNMP-bd_dom_sf"/>
</dbReference>
<protein>
    <submittedName>
        <fullName evidence="10">Transcriptional regulator</fullName>
    </submittedName>
</protein>
<dbReference type="InterPro" id="IPR000595">
    <property type="entry name" value="cNMP-bd_dom"/>
</dbReference>
<keyword evidence="3" id="KW-0805">Transcription regulation</keyword>
<keyword evidence="4" id="KW-0238">DNA-binding</keyword>
<dbReference type="RefSeq" id="WP_081147413.1">
    <property type="nucleotide sequence ID" value="NZ_LVYD01000044.1"/>
</dbReference>
<dbReference type="InterPro" id="IPR014710">
    <property type="entry name" value="RmlC-like_jellyroll"/>
</dbReference>
<accession>A0A1V9FZH8</accession>
<evidence type="ECO:0000259" key="8">
    <source>
        <dbReference type="PROSITE" id="PS50110"/>
    </source>
</evidence>
<dbReference type="InterPro" id="IPR036390">
    <property type="entry name" value="WH_DNA-bd_sf"/>
</dbReference>
<dbReference type="PROSITE" id="PS50042">
    <property type="entry name" value="CNMP_BINDING_3"/>
    <property type="match status" value="1"/>
</dbReference>
<dbReference type="SUPFAM" id="SSF46785">
    <property type="entry name" value="Winged helix' DNA-binding domain"/>
    <property type="match status" value="1"/>
</dbReference>
<dbReference type="Pfam" id="PF00027">
    <property type="entry name" value="cNMP_binding"/>
    <property type="match status" value="1"/>
</dbReference>
<organism evidence="10 11">
    <name type="scientific">Niastella vici</name>
    <dbReference type="NCBI Taxonomy" id="1703345"/>
    <lineage>
        <taxon>Bacteria</taxon>
        <taxon>Pseudomonadati</taxon>
        <taxon>Bacteroidota</taxon>
        <taxon>Chitinophagia</taxon>
        <taxon>Chitinophagales</taxon>
        <taxon>Chitinophagaceae</taxon>
        <taxon>Niastella</taxon>
    </lineage>
</organism>
<dbReference type="InterPro" id="IPR001789">
    <property type="entry name" value="Sig_transdc_resp-reg_receiver"/>
</dbReference>